<comment type="caution">
    <text evidence="1">The sequence shown here is derived from an EMBL/GenBank/DDBJ whole genome shotgun (WGS) entry which is preliminary data.</text>
</comment>
<accession>A0A8X6LP62</accession>
<evidence type="ECO:0000313" key="1">
    <source>
        <dbReference type="EMBL" id="GFR15592.1"/>
    </source>
</evidence>
<evidence type="ECO:0000313" key="2">
    <source>
        <dbReference type="Proteomes" id="UP000887116"/>
    </source>
</evidence>
<proteinExistence type="predicted"/>
<dbReference type="EMBL" id="BMAO01027268">
    <property type="protein sequence ID" value="GFR15592.1"/>
    <property type="molecule type" value="Genomic_DNA"/>
</dbReference>
<feature type="non-terminal residue" evidence="1">
    <location>
        <position position="1"/>
    </location>
</feature>
<keyword evidence="2" id="KW-1185">Reference proteome</keyword>
<reference evidence="1" key="1">
    <citation type="submission" date="2020-07" db="EMBL/GenBank/DDBJ databases">
        <title>Multicomponent nature underlies the extraordinary mechanical properties of spider dragline silk.</title>
        <authorList>
            <person name="Kono N."/>
            <person name="Nakamura H."/>
            <person name="Mori M."/>
            <person name="Yoshida Y."/>
            <person name="Ohtoshi R."/>
            <person name="Malay A.D."/>
            <person name="Moran D.A.P."/>
            <person name="Tomita M."/>
            <person name="Numata K."/>
            <person name="Arakawa K."/>
        </authorList>
    </citation>
    <scope>NUCLEOTIDE SEQUENCE</scope>
</reference>
<protein>
    <submittedName>
        <fullName evidence="1">Uncharacterized protein</fullName>
    </submittedName>
</protein>
<gene>
    <name evidence="1" type="primary">NCL1_35872</name>
    <name evidence="1" type="ORF">TNCT_81141</name>
</gene>
<sequence length="217" mass="24950">NEVKATGDNCGDDRLTKCENLYRTSDINKLGPFPTEEGLDRTCPDLLKLAKCFEDFSNDCKDKKGDMFGVYTFDVKFMRELCNKKSSIRYHYLKIAGCFGKAEMHLSDCRDKGSAAYEHYVESTGNADDTDEKYHQSCLQSAYGLACSVSEIEASCGYTAYKAFFEMEKMRDSVAFTKYFCSHIDLEEEIRSGFFTTLQIPENRKRVFDEVIQYMRK</sequence>
<dbReference type="OrthoDB" id="6416217at2759"/>
<dbReference type="PANTHER" id="PTHR33964:SF1">
    <property type="entry name" value="RE45066P"/>
    <property type="match status" value="1"/>
</dbReference>
<dbReference type="Proteomes" id="UP000887116">
    <property type="component" value="Unassembled WGS sequence"/>
</dbReference>
<dbReference type="PANTHER" id="PTHR33964">
    <property type="entry name" value="RE45066P-RELATED"/>
    <property type="match status" value="1"/>
</dbReference>
<organism evidence="1 2">
    <name type="scientific">Trichonephila clavata</name>
    <name type="common">Joro spider</name>
    <name type="synonym">Nephila clavata</name>
    <dbReference type="NCBI Taxonomy" id="2740835"/>
    <lineage>
        <taxon>Eukaryota</taxon>
        <taxon>Metazoa</taxon>
        <taxon>Ecdysozoa</taxon>
        <taxon>Arthropoda</taxon>
        <taxon>Chelicerata</taxon>
        <taxon>Arachnida</taxon>
        <taxon>Araneae</taxon>
        <taxon>Araneomorphae</taxon>
        <taxon>Entelegynae</taxon>
        <taxon>Araneoidea</taxon>
        <taxon>Nephilidae</taxon>
        <taxon>Trichonephila</taxon>
    </lineage>
</organism>
<dbReference type="AlphaFoldDB" id="A0A8X6LP62"/>
<name>A0A8X6LP62_TRICU</name>